<comment type="caution">
    <text evidence="2">The sequence shown here is derived from an EMBL/GenBank/DDBJ whole genome shotgun (WGS) entry which is preliminary data.</text>
</comment>
<keyword evidence="3" id="KW-1185">Reference proteome</keyword>
<evidence type="ECO:0000313" key="3">
    <source>
        <dbReference type="Proteomes" id="UP000325081"/>
    </source>
</evidence>
<sequence>MYNNNSNNNDKYRPKRAFGNCEAGAKQELGNLCNKPLGIFRAIVPQHVLGNGRVTDDHEIPWPSGEARAPPRRSDTSSSFAAATGMVESSLGPNVVRDFVREVSQSGLTHEAGLVVGGLLLLAEHLTECDGIGDGTWRPRRRRGRWWVMEDREERESEDDMVAERS</sequence>
<dbReference type="EMBL" id="BKCP01007182">
    <property type="protein sequence ID" value="GER45423.1"/>
    <property type="molecule type" value="Genomic_DNA"/>
</dbReference>
<feature type="region of interest" description="Disordered" evidence="1">
    <location>
        <begin position="53"/>
        <end position="78"/>
    </location>
</feature>
<name>A0A5A7QJD7_STRAF</name>
<dbReference type="AlphaFoldDB" id="A0A5A7QJD7"/>
<protein>
    <submittedName>
        <fullName evidence="2">Uncharacterized protein</fullName>
    </submittedName>
</protein>
<gene>
    <name evidence="2" type="ORF">STAS_22372</name>
</gene>
<accession>A0A5A7QJD7</accession>
<evidence type="ECO:0000313" key="2">
    <source>
        <dbReference type="EMBL" id="GER45423.1"/>
    </source>
</evidence>
<reference evidence="3" key="1">
    <citation type="journal article" date="2019" name="Curr. Biol.">
        <title>Genome Sequence of Striga asiatica Provides Insight into the Evolution of Plant Parasitism.</title>
        <authorList>
            <person name="Yoshida S."/>
            <person name="Kim S."/>
            <person name="Wafula E.K."/>
            <person name="Tanskanen J."/>
            <person name="Kim Y.M."/>
            <person name="Honaas L."/>
            <person name="Yang Z."/>
            <person name="Spallek T."/>
            <person name="Conn C.E."/>
            <person name="Ichihashi Y."/>
            <person name="Cheong K."/>
            <person name="Cui S."/>
            <person name="Der J.P."/>
            <person name="Gundlach H."/>
            <person name="Jiao Y."/>
            <person name="Hori C."/>
            <person name="Ishida J.K."/>
            <person name="Kasahara H."/>
            <person name="Kiba T."/>
            <person name="Kim M.S."/>
            <person name="Koo N."/>
            <person name="Laohavisit A."/>
            <person name="Lee Y.H."/>
            <person name="Lumba S."/>
            <person name="McCourt P."/>
            <person name="Mortimer J.C."/>
            <person name="Mutuku J.M."/>
            <person name="Nomura T."/>
            <person name="Sasaki-Sekimoto Y."/>
            <person name="Seto Y."/>
            <person name="Wang Y."/>
            <person name="Wakatake T."/>
            <person name="Sakakibara H."/>
            <person name="Demura T."/>
            <person name="Yamaguchi S."/>
            <person name="Yoneyama K."/>
            <person name="Manabe R.I."/>
            <person name="Nelson D.C."/>
            <person name="Schulman A.H."/>
            <person name="Timko M.P."/>
            <person name="dePamphilis C.W."/>
            <person name="Choi D."/>
            <person name="Shirasu K."/>
        </authorList>
    </citation>
    <scope>NUCLEOTIDE SEQUENCE [LARGE SCALE GENOMIC DNA]</scope>
    <source>
        <strain evidence="3">cv. UVA1</strain>
    </source>
</reference>
<evidence type="ECO:0000256" key="1">
    <source>
        <dbReference type="SAM" id="MobiDB-lite"/>
    </source>
</evidence>
<organism evidence="2 3">
    <name type="scientific">Striga asiatica</name>
    <name type="common">Asiatic witchweed</name>
    <name type="synonym">Buchnera asiatica</name>
    <dbReference type="NCBI Taxonomy" id="4170"/>
    <lineage>
        <taxon>Eukaryota</taxon>
        <taxon>Viridiplantae</taxon>
        <taxon>Streptophyta</taxon>
        <taxon>Embryophyta</taxon>
        <taxon>Tracheophyta</taxon>
        <taxon>Spermatophyta</taxon>
        <taxon>Magnoliopsida</taxon>
        <taxon>eudicotyledons</taxon>
        <taxon>Gunneridae</taxon>
        <taxon>Pentapetalae</taxon>
        <taxon>asterids</taxon>
        <taxon>lamiids</taxon>
        <taxon>Lamiales</taxon>
        <taxon>Orobanchaceae</taxon>
        <taxon>Buchnereae</taxon>
        <taxon>Striga</taxon>
    </lineage>
</organism>
<dbReference type="Proteomes" id="UP000325081">
    <property type="component" value="Unassembled WGS sequence"/>
</dbReference>
<dbReference type="OrthoDB" id="1470350at2759"/>
<proteinExistence type="predicted"/>